<evidence type="ECO:0000313" key="2">
    <source>
        <dbReference type="EMBL" id="GEU79058.1"/>
    </source>
</evidence>
<feature type="region of interest" description="Disordered" evidence="1">
    <location>
        <begin position="669"/>
        <end position="768"/>
    </location>
</feature>
<accession>A0A6L2MYL2</accession>
<feature type="compositionally biased region" description="Basic and acidic residues" evidence="1">
    <location>
        <begin position="319"/>
        <end position="334"/>
    </location>
</feature>
<organism evidence="2">
    <name type="scientific">Tanacetum cinerariifolium</name>
    <name type="common">Dalmatian daisy</name>
    <name type="synonym">Chrysanthemum cinerariifolium</name>
    <dbReference type="NCBI Taxonomy" id="118510"/>
    <lineage>
        <taxon>Eukaryota</taxon>
        <taxon>Viridiplantae</taxon>
        <taxon>Streptophyta</taxon>
        <taxon>Embryophyta</taxon>
        <taxon>Tracheophyta</taxon>
        <taxon>Spermatophyta</taxon>
        <taxon>Magnoliopsida</taxon>
        <taxon>eudicotyledons</taxon>
        <taxon>Gunneridae</taxon>
        <taxon>Pentapetalae</taxon>
        <taxon>asterids</taxon>
        <taxon>campanulids</taxon>
        <taxon>Asterales</taxon>
        <taxon>Asteraceae</taxon>
        <taxon>Asteroideae</taxon>
        <taxon>Anthemideae</taxon>
        <taxon>Anthemidinae</taxon>
        <taxon>Tanacetum</taxon>
    </lineage>
</organism>
<feature type="compositionally biased region" description="Acidic residues" evidence="1">
    <location>
        <begin position="335"/>
        <end position="356"/>
    </location>
</feature>
<feature type="compositionally biased region" description="Low complexity" evidence="1">
    <location>
        <begin position="722"/>
        <end position="732"/>
    </location>
</feature>
<sequence length="768" mass="86240">MDNKKHIINLESFKDMLHICPRIPGQSFDELPVEEEILDFLRFLGHSAQIRTLSDININKLFKPWRSFAAVINKCLTGKSLGYNSFRLSQAQILWGLYHRRNIDHAFLIWEDFVYQVEYKNHKKSNEMDDFMFSTVKVVSRHQNTQQYGAMLPIELTNDEIRNTKAYKEYYAFATGEAVPKPKASTRRKRSGSDSSTTPLTAVATPRPTIAATPKLTAVAKRKQPAKATKAKSLSALSEPGGSGTDEGTGFKPGVPDVPSDDSEEDISWNSLDDEDVDAQEMDRDDDEGNERDESDDGKEDDAEDKDGDESNDDDAEQEIAKTYEQDDAERGRDDDEESESDEESDEEETREEESFDPIPRTSEDSKDDGNDEEDQGLKDGEEERLTEEEEADELYQDVDINQGRGIQVSQEIEDSHVTVTPVNPDGQQESSSVSSQFVSSMLNPISDAGVESIFTTTSTPMTSLPTPTPTVTPSIIATTTTSSQAPIPPMSFPSELLQHLLSFGLLFRFDERLRALETNFSEFSQTNPFAEAVSAILGIVHQYMNQQMNEAVRVAVQLQTDRLHDASQRENDEFLRTVDENMKKIIKEQVKTKVLTRSSHSSRTSYVVAADLSETELKKILIEKMEGNKSIQRSDEQRNLYKALVEAYEADKIILDTYRERVILKRRRDDDDDQGKGPSTRSDRGSKRQREGKKPESASAPLELATRSAGRSTTGSKSRQASASESAFAEEPVQTTSQIEEPSHPVFETGAEDQPIIQSSQHPEWFS</sequence>
<feature type="compositionally biased region" description="Basic and acidic residues" evidence="1">
    <location>
        <begin position="682"/>
        <end position="697"/>
    </location>
</feature>
<dbReference type="EMBL" id="BKCJ010007797">
    <property type="protein sequence ID" value="GEU79058.1"/>
    <property type="molecule type" value="Genomic_DNA"/>
</dbReference>
<comment type="caution">
    <text evidence="2">The sequence shown here is derived from an EMBL/GenBank/DDBJ whole genome shotgun (WGS) entry which is preliminary data.</text>
</comment>
<proteinExistence type="predicted"/>
<protein>
    <recommendedName>
        <fullName evidence="3">Monodehydroascorbate reductase</fullName>
    </recommendedName>
</protein>
<feature type="compositionally biased region" description="Polar residues" evidence="1">
    <location>
        <begin position="757"/>
        <end position="768"/>
    </location>
</feature>
<feature type="compositionally biased region" description="Acidic residues" evidence="1">
    <location>
        <begin position="259"/>
        <end position="318"/>
    </location>
</feature>
<feature type="compositionally biased region" description="Polar residues" evidence="1">
    <location>
        <begin position="710"/>
        <end position="721"/>
    </location>
</feature>
<name>A0A6L2MYL2_TANCI</name>
<dbReference type="AlphaFoldDB" id="A0A6L2MYL2"/>
<feature type="compositionally biased region" description="Low complexity" evidence="1">
    <location>
        <begin position="226"/>
        <end position="238"/>
    </location>
</feature>
<reference evidence="2" key="1">
    <citation type="journal article" date="2019" name="Sci. Rep.">
        <title>Draft genome of Tanacetum cinerariifolium, the natural source of mosquito coil.</title>
        <authorList>
            <person name="Yamashiro T."/>
            <person name="Shiraishi A."/>
            <person name="Satake H."/>
            <person name="Nakayama K."/>
        </authorList>
    </citation>
    <scope>NUCLEOTIDE SEQUENCE</scope>
</reference>
<feature type="region of interest" description="Disordered" evidence="1">
    <location>
        <begin position="181"/>
        <end position="402"/>
    </location>
</feature>
<gene>
    <name evidence="2" type="ORF">Tci_051036</name>
</gene>
<feature type="compositionally biased region" description="Acidic residues" evidence="1">
    <location>
        <begin position="385"/>
        <end position="397"/>
    </location>
</feature>
<evidence type="ECO:0000256" key="1">
    <source>
        <dbReference type="SAM" id="MobiDB-lite"/>
    </source>
</evidence>
<evidence type="ECO:0008006" key="3">
    <source>
        <dbReference type="Google" id="ProtNLM"/>
    </source>
</evidence>